<accession>A0A117I951</accession>
<comment type="caution">
    <text evidence="7">The sequence shown here is derived from an EMBL/GenBank/DDBJ whole genome shotgun (WGS) entry which is preliminary data.</text>
</comment>
<evidence type="ECO:0000256" key="3">
    <source>
        <dbReference type="ARBA" id="ARBA00022989"/>
    </source>
</evidence>
<feature type="transmembrane region" description="Helical" evidence="5">
    <location>
        <begin position="38"/>
        <end position="54"/>
    </location>
</feature>
<dbReference type="RefSeq" id="WP_062655562.1">
    <property type="nucleotide sequence ID" value="NZ_BCSY01000031.1"/>
</dbReference>
<keyword evidence="3 5" id="KW-1133">Transmembrane helix</keyword>
<feature type="transmembrane region" description="Helical" evidence="5">
    <location>
        <begin position="74"/>
        <end position="95"/>
    </location>
</feature>
<feature type="domain" description="DUF202" evidence="6">
    <location>
        <begin position="4"/>
        <end position="53"/>
    </location>
</feature>
<proteinExistence type="predicted"/>
<reference evidence="8" key="2">
    <citation type="submission" date="2016-02" db="EMBL/GenBank/DDBJ databases">
        <title>Draft genome sequence of five rapidly growing Mycobacterium species.</title>
        <authorList>
            <person name="Katahira K."/>
            <person name="Gotou Y."/>
            <person name="Iida K."/>
            <person name="Ogura Y."/>
            <person name="Hayashi T."/>
        </authorList>
    </citation>
    <scope>NUCLEOTIDE SEQUENCE [LARGE SCALE GENOMIC DNA]</scope>
    <source>
        <strain evidence="8">JCM15298</strain>
    </source>
</reference>
<comment type="subcellular location">
    <subcellularLocation>
        <location evidence="1">Endomembrane system</location>
        <topology evidence="1">Multi-pass membrane protein</topology>
    </subcellularLocation>
</comment>
<protein>
    <recommendedName>
        <fullName evidence="6">DUF202 domain-containing protein</fullName>
    </recommendedName>
</protein>
<reference evidence="8" key="1">
    <citation type="journal article" date="2016" name="Genome Announc.">
        <title>Draft Genome Sequences of Five Rapidly Growing Mycobacterium Species, M. thermoresistibile, M. fortuitum subsp. acetamidolyticum, M. canariasense, M. brisbanense, and M. novocastrense.</title>
        <authorList>
            <person name="Katahira K."/>
            <person name="Ogura Y."/>
            <person name="Gotoh Y."/>
            <person name="Hayashi T."/>
        </authorList>
    </citation>
    <scope>NUCLEOTIDE SEQUENCE [LARGE SCALE GENOMIC DNA]</scope>
    <source>
        <strain evidence="8">JCM15298</strain>
    </source>
</reference>
<dbReference type="Pfam" id="PF02656">
    <property type="entry name" value="DUF202"/>
    <property type="match status" value="1"/>
</dbReference>
<dbReference type="AlphaFoldDB" id="A0A117I951"/>
<gene>
    <name evidence="7" type="ORF">RMCC_1211</name>
</gene>
<keyword evidence="8" id="KW-1185">Reference proteome</keyword>
<evidence type="ECO:0000259" key="6">
    <source>
        <dbReference type="Pfam" id="PF02656"/>
    </source>
</evidence>
<keyword evidence="4 5" id="KW-0472">Membrane</keyword>
<dbReference type="Proteomes" id="UP000069443">
    <property type="component" value="Unassembled WGS sequence"/>
</dbReference>
<dbReference type="EMBL" id="BCSY01000031">
    <property type="protein sequence ID" value="GAS94245.1"/>
    <property type="molecule type" value="Genomic_DNA"/>
</dbReference>
<dbReference type="InterPro" id="IPR003807">
    <property type="entry name" value="DUF202"/>
</dbReference>
<evidence type="ECO:0000313" key="8">
    <source>
        <dbReference type="Proteomes" id="UP000069443"/>
    </source>
</evidence>
<dbReference type="GO" id="GO:0012505">
    <property type="term" value="C:endomembrane system"/>
    <property type="evidence" value="ECO:0007669"/>
    <property type="project" value="UniProtKB-SubCell"/>
</dbReference>
<organism evidence="7 8">
    <name type="scientific">Mycolicibacterium canariasense</name>
    <name type="common">Mycobacterium canariasense</name>
    <dbReference type="NCBI Taxonomy" id="228230"/>
    <lineage>
        <taxon>Bacteria</taxon>
        <taxon>Bacillati</taxon>
        <taxon>Actinomycetota</taxon>
        <taxon>Actinomycetes</taxon>
        <taxon>Mycobacteriales</taxon>
        <taxon>Mycobacteriaceae</taxon>
        <taxon>Mycolicibacterium</taxon>
    </lineage>
</organism>
<evidence type="ECO:0000313" key="7">
    <source>
        <dbReference type="EMBL" id="GAS94245.1"/>
    </source>
</evidence>
<sequence>MRADGLQCERTQLSWERTAFGFLAVAVLLAFRARELPGWAHGLAAIALLAAGAAHRVRRGQLLGEHGDIAPARWAVPATGIVTAALGIACGAAVLW</sequence>
<name>A0A117I951_MYCCR</name>
<feature type="transmembrane region" description="Helical" evidence="5">
    <location>
        <begin position="12"/>
        <end position="31"/>
    </location>
</feature>
<dbReference type="STRING" id="228230.RMCC_1211"/>
<evidence type="ECO:0000256" key="1">
    <source>
        <dbReference type="ARBA" id="ARBA00004127"/>
    </source>
</evidence>
<dbReference type="OrthoDB" id="3701077at2"/>
<evidence type="ECO:0000256" key="5">
    <source>
        <dbReference type="SAM" id="Phobius"/>
    </source>
</evidence>
<keyword evidence="2 5" id="KW-0812">Transmembrane</keyword>
<evidence type="ECO:0000256" key="4">
    <source>
        <dbReference type="ARBA" id="ARBA00023136"/>
    </source>
</evidence>
<evidence type="ECO:0000256" key="2">
    <source>
        <dbReference type="ARBA" id="ARBA00022692"/>
    </source>
</evidence>